<name>A0ABU3V630_9ACTN</name>
<dbReference type="RefSeq" id="WP_266945858.1">
    <property type="nucleotide sequence ID" value="NZ_JAPEMK010000006.1"/>
</dbReference>
<keyword evidence="2" id="KW-0614">Plasmid</keyword>
<feature type="region of interest" description="Disordered" evidence="1">
    <location>
        <begin position="1"/>
        <end position="26"/>
    </location>
</feature>
<proteinExistence type="predicted"/>
<evidence type="ECO:0000256" key="1">
    <source>
        <dbReference type="SAM" id="MobiDB-lite"/>
    </source>
</evidence>
<evidence type="ECO:0000313" key="3">
    <source>
        <dbReference type="Proteomes" id="UP001257627"/>
    </source>
</evidence>
<organism evidence="2 3">
    <name type="scientific">Streptomyces mirabilis</name>
    <dbReference type="NCBI Taxonomy" id="68239"/>
    <lineage>
        <taxon>Bacteria</taxon>
        <taxon>Bacillati</taxon>
        <taxon>Actinomycetota</taxon>
        <taxon>Actinomycetes</taxon>
        <taxon>Kitasatosporales</taxon>
        <taxon>Streptomycetaceae</taxon>
        <taxon>Streptomyces</taxon>
    </lineage>
</organism>
<sequence length="57" mass="6522">MTTTNDTAPRSAPKAEGAIPTTVRFDPGESREVDHWILDLREQAGIRWDKDEVIWEL</sequence>
<keyword evidence="3" id="KW-1185">Reference proteome</keyword>
<dbReference type="Proteomes" id="UP001257627">
    <property type="component" value="Unassembled WGS sequence"/>
</dbReference>
<geneLocation type="plasmid" evidence="2">
    <name>unnamed2</name>
</geneLocation>
<evidence type="ECO:0000313" key="2">
    <source>
        <dbReference type="EMBL" id="MDU9001610.1"/>
    </source>
</evidence>
<reference evidence="2 3" key="1">
    <citation type="submission" date="2023-02" db="EMBL/GenBank/DDBJ databases">
        <authorList>
            <person name="Maleckis M."/>
        </authorList>
    </citation>
    <scope>NUCLEOTIDE SEQUENCE [LARGE SCALE GENOMIC DNA]</scope>
    <source>
        <strain evidence="2 3">P8-A2</strain>
        <plasmid evidence="2">unnamed2</plasmid>
    </source>
</reference>
<protein>
    <submittedName>
        <fullName evidence="2">Uncharacterized protein</fullName>
    </submittedName>
</protein>
<accession>A0ABU3V630</accession>
<comment type="caution">
    <text evidence="2">The sequence shown here is derived from an EMBL/GenBank/DDBJ whole genome shotgun (WGS) entry which is preliminary data.</text>
</comment>
<gene>
    <name evidence="2" type="ORF">PU648_57300</name>
</gene>
<dbReference type="EMBL" id="JARAKF010000004">
    <property type="protein sequence ID" value="MDU9001610.1"/>
    <property type="molecule type" value="Genomic_DNA"/>
</dbReference>